<feature type="transmembrane region" description="Helical" evidence="1">
    <location>
        <begin position="362"/>
        <end position="383"/>
    </location>
</feature>
<proteinExistence type="predicted"/>
<evidence type="ECO:0000256" key="1">
    <source>
        <dbReference type="SAM" id="Phobius"/>
    </source>
</evidence>
<keyword evidence="1" id="KW-0812">Transmembrane</keyword>
<organism evidence="2">
    <name type="scientific">Paulinella micropora</name>
    <dbReference type="NCBI Taxonomy" id="1928728"/>
    <lineage>
        <taxon>Eukaryota</taxon>
        <taxon>Sar</taxon>
        <taxon>Rhizaria</taxon>
        <taxon>Cercozoa</taxon>
        <taxon>Imbricatea</taxon>
        <taxon>Silicofilosea</taxon>
        <taxon>Euglyphida</taxon>
        <taxon>Paulinellidae</taxon>
        <taxon>Paulinella</taxon>
    </lineage>
</organism>
<geneLocation type="plastid" evidence="2"/>
<protein>
    <recommendedName>
        <fullName evidence="3">DUF3685 domain-containing protein</fullName>
    </recommendedName>
</protein>
<dbReference type="InterPro" id="IPR022552">
    <property type="entry name" value="UPF_Ycf55"/>
</dbReference>
<dbReference type="Pfam" id="PF12452">
    <property type="entry name" value="DUF3685"/>
    <property type="match status" value="1"/>
</dbReference>
<name>A0A385HZF8_9EUKA</name>
<evidence type="ECO:0000313" key="2">
    <source>
        <dbReference type="EMBL" id="AXY63025.1"/>
    </source>
</evidence>
<sequence>MQNSLNQVNRNLSFVKLIYKENSKGLIKKLLIAGRQRELNKARLFLIWLFDSLGFSDSPVNFNNVSSHLYLPSINLDLNDNTCQKAWYRIRKRLETVFMNDIMNDTGYLLAIDALNYERRRDLLLALLSQLDIVIKQLYRDKIHGEKINYFWYQLQPELRRTVLEKMAGADVEISKNGELKSVAGVLIKNCKWEDDRELPPPQAILGPLAQGQPILIEGYLLSLDDHRAALQIEALVSNWLIRTAELIGAEVLSECSQWPELRCYLLRRDLMVTRNLERLRNQLNTQEWWNLYFERPIRLYESKRLVWRIQRTSLIPYYITEARDKELEDLPWWQQLITFVLETRDAIAPQLQLLFQRIGNIIVIILTQVVGKAIGLIVRGILQGMGRSFTREQD</sequence>
<dbReference type="AlphaFoldDB" id="A0A385HZF8"/>
<keyword evidence="2" id="KW-0934">Plastid</keyword>
<keyword evidence="1" id="KW-0472">Membrane</keyword>
<reference evidence="2" key="1">
    <citation type="submission" date="2018-02" db="EMBL/GenBank/DDBJ databases">
        <title>Genome reduction pattern in chromatophore genome of Paulinella.</title>
        <authorList>
            <person name="Lhee D."/>
            <person name="Yoon H.S."/>
        </authorList>
    </citation>
    <scope>NUCLEOTIDE SEQUENCE</scope>
    <source>
        <strain evidence="2">NZ27</strain>
    </source>
</reference>
<gene>
    <name evidence="2" type="ORF">PMNZ_062</name>
</gene>
<accession>A0A385HZF8</accession>
<dbReference type="EMBL" id="MG976688">
    <property type="protein sequence ID" value="AXY63025.1"/>
    <property type="molecule type" value="Genomic_DNA"/>
</dbReference>
<keyword evidence="1" id="KW-1133">Transmembrane helix</keyword>
<evidence type="ECO:0008006" key="3">
    <source>
        <dbReference type="Google" id="ProtNLM"/>
    </source>
</evidence>